<dbReference type="SMART" id="SM00554">
    <property type="entry name" value="FAS1"/>
    <property type="match status" value="2"/>
</dbReference>
<dbReference type="PATRIC" id="fig|1379870.5.peg.5185"/>
<feature type="domain" description="FAS1" evidence="1">
    <location>
        <begin position="171"/>
        <end position="316"/>
    </location>
</feature>
<dbReference type="PANTHER" id="PTHR10900">
    <property type="entry name" value="PERIOSTIN-RELATED"/>
    <property type="match status" value="1"/>
</dbReference>
<dbReference type="EMBL" id="CP010429">
    <property type="protein sequence ID" value="AKD57495.1"/>
    <property type="molecule type" value="Genomic_DNA"/>
</dbReference>
<name>A0A0E3ZZE1_9BACT</name>
<protein>
    <submittedName>
        <fullName evidence="2">Beta-Ig-H3/fasciclin</fullName>
    </submittedName>
</protein>
<evidence type="ECO:0000259" key="1">
    <source>
        <dbReference type="PROSITE" id="PS50213"/>
    </source>
</evidence>
<evidence type="ECO:0000313" key="3">
    <source>
        <dbReference type="Proteomes" id="UP000033054"/>
    </source>
</evidence>
<proteinExistence type="predicted"/>
<dbReference type="PANTHER" id="PTHR10900:SF77">
    <property type="entry name" value="FI19380P1"/>
    <property type="match status" value="1"/>
</dbReference>
<gene>
    <name evidence="2" type="ORF">SD10_23975</name>
</gene>
<dbReference type="STRING" id="1379870.SD10_23975"/>
<dbReference type="KEGG" id="srd:SD10_23975"/>
<keyword evidence="3" id="KW-1185">Reference proteome</keyword>
<dbReference type="Proteomes" id="UP000033054">
    <property type="component" value="Chromosome"/>
</dbReference>
<evidence type="ECO:0000313" key="2">
    <source>
        <dbReference type="EMBL" id="AKD57495.1"/>
    </source>
</evidence>
<dbReference type="HOGENOM" id="CLU_031281_1_1_10"/>
<dbReference type="Gene3D" id="2.30.180.10">
    <property type="entry name" value="FAS1 domain"/>
    <property type="match status" value="2"/>
</dbReference>
<dbReference type="PROSITE" id="PS50213">
    <property type="entry name" value="FAS1"/>
    <property type="match status" value="2"/>
</dbReference>
<dbReference type="InterPro" id="IPR000782">
    <property type="entry name" value="FAS1_domain"/>
</dbReference>
<dbReference type="Pfam" id="PF02469">
    <property type="entry name" value="Fasciclin"/>
    <property type="match status" value="2"/>
</dbReference>
<accession>A0A0E3ZZE1</accession>
<feature type="domain" description="FAS1" evidence="1">
    <location>
        <begin position="35"/>
        <end position="167"/>
    </location>
</feature>
<organism evidence="2 3">
    <name type="scientific">Spirosoma radiotolerans</name>
    <dbReference type="NCBI Taxonomy" id="1379870"/>
    <lineage>
        <taxon>Bacteria</taxon>
        <taxon>Pseudomonadati</taxon>
        <taxon>Bacteroidota</taxon>
        <taxon>Cytophagia</taxon>
        <taxon>Cytophagales</taxon>
        <taxon>Cytophagaceae</taxon>
        <taxon>Spirosoma</taxon>
    </lineage>
</organism>
<dbReference type="InterPro" id="IPR050904">
    <property type="entry name" value="Adhesion/Biosynth-related"/>
</dbReference>
<dbReference type="InterPro" id="IPR036378">
    <property type="entry name" value="FAS1_dom_sf"/>
</dbReference>
<reference evidence="2 3" key="1">
    <citation type="journal article" date="2014" name="Curr. Microbiol.">
        <title>Spirosoma radiotolerans sp. nov., a gamma-radiation-resistant bacterium isolated from gamma ray-irradiated soil.</title>
        <authorList>
            <person name="Lee J.J."/>
            <person name="Srinivasan S."/>
            <person name="Lim S."/>
            <person name="Joe M."/>
            <person name="Im S."/>
            <person name="Bae S.I."/>
            <person name="Park K.R."/>
            <person name="Han J.H."/>
            <person name="Park S.H."/>
            <person name="Joo B.M."/>
            <person name="Park S.J."/>
            <person name="Kim M.K."/>
        </authorList>
    </citation>
    <scope>NUCLEOTIDE SEQUENCE [LARGE SCALE GENOMIC DNA]</scope>
    <source>
        <strain evidence="2 3">DG5A</strain>
    </source>
</reference>
<dbReference type="GO" id="GO:0005615">
    <property type="term" value="C:extracellular space"/>
    <property type="evidence" value="ECO:0007669"/>
    <property type="project" value="TreeGrafter"/>
</dbReference>
<dbReference type="RefSeq" id="WP_046577386.1">
    <property type="nucleotide sequence ID" value="NZ_CP010429.1"/>
</dbReference>
<sequence length="318" mass="33535">MNSVFLIGTRRIPVIVLLFIALFSCKNGDDTIATPKTITDRIVEDDQFSLLRAAMIYAEVGDALKGSNLTLFAPNDAAFQASGLATPGAITAYSKEQMRAILLYHVLGGPVSASTIPSGQNPVATVGKSITFLNKTSDGKIFINNAQVIQADIAVANGYMHSVDRVLIPSSGNLLTTIQNNPNLTFLSAAIQRVGTSNPTLMTTLNNESTSNIVTVFAPNDAAFKSAGYKDLAAVSSANVQTLTNMLLYHVVSGALFANQLQTGNLTTLLNGNRLAVTATANQLTIKGNKNSTAATIKQGDQPTTNGVIHVIDQVLLP</sequence>
<dbReference type="OrthoDB" id="1119934at2"/>
<dbReference type="AlphaFoldDB" id="A0A0E3ZZE1"/>
<dbReference type="SUPFAM" id="SSF82153">
    <property type="entry name" value="FAS1 domain"/>
    <property type="match status" value="2"/>
</dbReference>